<comment type="cofactor">
    <cofactor evidence="1">
        <name>pyridoxal 5'-phosphate</name>
        <dbReference type="ChEBI" id="CHEBI:597326"/>
    </cofactor>
</comment>
<keyword evidence="9" id="KW-1185">Reference proteome</keyword>
<dbReference type="EC" id="2.8.1.7" evidence="3"/>
<comment type="catalytic activity">
    <reaction evidence="6">
        <text>(sulfur carrier)-H + L-cysteine = (sulfur carrier)-SH + L-alanine</text>
        <dbReference type="Rhea" id="RHEA:43892"/>
        <dbReference type="Rhea" id="RHEA-COMP:14737"/>
        <dbReference type="Rhea" id="RHEA-COMP:14739"/>
        <dbReference type="ChEBI" id="CHEBI:29917"/>
        <dbReference type="ChEBI" id="CHEBI:35235"/>
        <dbReference type="ChEBI" id="CHEBI:57972"/>
        <dbReference type="ChEBI" id="CHEBI:64428"/>
        <dbReference type="EC" id="2.8.1.7"/>
    </reaction>
</comment>
<sequence>MPFDVHALREDFPILGRTVGSGARLVYLDSGATTQKPLRVLDAERDFYLTHNAAVHRGAHQLAGEATEAYEDARRTVARFIGAAEDEIVFTKSATEGVNLVAYGLGDERRLGPGDRIVVTEMEHHANLVPWQQLAARTGATLDWFGLTEDGRLDLTRADELLDERTRVVAVTHQSNVLGTVNPVRDLADRAHAVGALVVVDGAQSVPHRPVDVGGLGADFLVFSGHKMLGPNGIGVLWGRRELLADLPPFLTGGSMIEVVEMDRATFLPPPHRFEAGVPMAPQAVGLAAAVDYLQALGMAEVAAYEDELTARALTLLQEIPGVRIVGPRDVTDRGSAVSFTVEGIHPHDVGQVLDDRGVAVRVGHHCARPIVRRYGVPATTRATFYVYNTPEDVDALAEGVRAAQAYFGAWAAPGLTNVTRSAGTSRSSPGRCT</sequence>
<evidence type="ECO:0000256" key="1">
    <source>
        <dbReference type="ARBA" id="ARBA00001933"/>
    </source>
</evidence>
<dbReference type="NCBIfam" id="TIGR01979">
    <property type="entry name" value="sufS"/>
    <property type="match status" value="1"/>
</dbReference>
<comment type="similarity">
    <text evidence="2">Belongs to the class-V pyridoxal-phosphate-dependent aminotransferase family. Csd subfamily.</text>
</comment>
<evidence type="ECO:0000313" key="9">
    <source>
        <dbReference type="Proteomes" id="UP001602058"/>
    </source>
</evidence>
<dbReference type="InterPro" id="IPR015421">
    <property type="entry name" value="PyrdxlP-dep_Trfase_major"/>
</dbReference>
<accession>A0ABW6UVV2</accession>
<dbReference type="GO" id="GO:0031071">
    <property type="term" value="F:cysteine desulfurase activity"/>
    <property type="evidence" value="ECO:0007669"/>
    <property type="project" value="UniProtKB-EC"/>
</dbReference>
<dbReference type="Gene3D" id="3.40.640.10">
    <property type="entry name" value="Type I PLP-dependent aspartate aminotransferase-like (Major domain)"/>
    <property type="match status" value="1"/>
</dbReference>
<evidence type="ECO:0000256" key="6">
    <source>
        <dbReference type="ARBA" id="ARBA00050776"/>
    </source>
</evidence>
<evidence type="ECO:0000256" key="4">
    <source>
        <dbReference type="ARBA" id="ARBA00022679"/>
    </source>
</evidence>
<keyword evidence="5" id="KW-0663">Pyridoxal phosphate</keyword>
<protein>
    <recommendedName>
        <fullName evidence="3">cysteine desulfurase</fullName>
        <ecNumber evidence="3">2.8.1.7</ecNumber>
    </recommendedName>
</protein>
<dbReference type="PANTHER" id="PTHR43586:SF8">
    <property type="entry name" value="CYSTEINE DESULFURASE 1, CHLOROPLASTIC"/>
    <property type="match status" value="1"/>
</dbReference>
<feature type="domain" description="Aminotransferase class V" evidence="7">
    <location>
        <begin position="26"/>
        <end position="397"/>
    </location>
</feature>
<keyword evidence="4 8" id="KW-0808">Transferase</keyword>
<dbReference type="EMBL" id="JBIAWJ010000030">
    <property type="protein sequence ID" value="MFF4526858.1"/>
    <property type="molecule type" value="Genomic_DNA"/>
</dbReference>
<comment type="caution">
    <text evidence="8">The sequence shown here is derived from an EMBL/GenBank/DDBJ whole genome shotgun (WGS) entry which is preliminary data.</text>
</comment>
<name>A0ABW6UVV2_9ACTN</name>
<dbReference type="PANTHER" id="PTHR43586">
    <property type="entry name" value="CYSTEINE DESULFURASE"/>
    <property type="match status" value="1"/>
</dbReference>
<evidence type="ECO:0000256" key="3">
    <source>
        <dbReference type="ARBA" id="ARBA00012239"/>
    </source>
</evidence>
<dbReference type="InterPro" id="IPR000192">
    <property type="entry name" value="Aminotrans_V_dom"/>
</dbReference>
<evidence type="ECO:0000256" key="5">
    <source>
        <dbReference type="ARBA" id="ARBA00022898"/>
    </source>
</evidence>
<dbReference type="InterPro" id="IPR010970">
    <property type="entry name" value="Cys_dSase_SufS"/>
</dbReference>
<dbReference type="Pfam" id="PF00266">
    <property type="entry name" value="Aminotran_5"/>
    <property type="match status" value="1"/>
</dbReference>
<dbReference type="RefSeq" id="WP_387892409.1">
    <property type="nucleotide sequence ID" value="NZ_JBIAWJ010000030.1"/>
</dbReference>
<organism evidence="8 9">
    <name type="scientific">Streptomyces bluensis</name>
    <dbReference type="NCBI Taxonomy" id="33897"/>
    <lineage>
        <taxon>Bacteria</taxon>
        <taxon>Bacillati</taxon>
        <taxon>Actinomycetota</taxon>
        <taxon>Actinomycetes</taxon>
        <taxon>Kitasatosporales</taxon>
        <taxon>Streptomycetaceae</taxon>
        <taxon>Streptomyces</taxon>
    </lineage>
</organism>
<evidence type="ECO:0000256" key="2">
    <source>
        <dbReference type="ARBA" id="ARBA00010447"/>
    </source>
</evidence>
<proteinExistence type="inferred from homology"/>
<dbReference type="SUPFAM" id="SSF53383">
    <property type="entry name" value="PLP-dependent transferases"/>
    <property type="match status" value="1"/>
</dbReference>
<evidence type="ECO:0000313" key="8">
    <source>
        <dbReference type="EMBL" id="MFF4526858.1"/>
    </source>
</evidence>
<dbReference type="Gene3D" id="3.90.1150.10">
    <property type="entry name" value="Aspartate Aminotransferase, domain 1"/>
    <property type="match status" value="1"/>
</dbReference>
<reference evidence="8 9" key="1">
    <citation type="submission" date="2024-10" db="EMBL/GenBank/DDBJ databases">
        <title>The Natural Products Discovery Center: Release of the First 8490 Sequenced Strains for Exploring Actinobacteria Biosynthetic Diversity.</title>
        <authorList>
            <person name="Kalkreuter E."/>
            <person name="Kautsar S.A."/>
            <person name="Yang D."/>
            <person name="Bader C.D."/>
            <person name="Teijaro C.N."/>
            <person name="Fluegel L."/>
            <person name="Davis C.M."/>
            <person name="Simpson J.R."/>
            <person name="Lauterbach L."/>
            <person name="Steele A.D."/>
            <person name="Gui C."/>
            <person name="Meng S."/>
            <person name="Li G."/>
            <person name="Viehrig K."/>
            <person name="Ye F."/>
            <person name="Su P."/>
            <person name="Kiefer A.F."/>
            <person name="Nichols A."/>
            <person name="Cepeda A.J."/>
            <person name="Yan W."/>
            <person name="Fan B."/>
            <person name="Jiang Y."/>
            <person name="Adhikari A."/>
            <person name="Zheng C.-J."/>
            <person name="Schuster L."/>
            <person name="Cowan T.M."/>
            <person name="Smanski M.J."/>
            <person name="Chevrette M.G."/>
            <person name="De Carvalho L.P.S."/>
            <person name="Shen B."/>
        </authorList>
    </citation>
    <scope>NUCLEOTIDE SEQUENCE [LARGE SCALE GENOMIC DNA]</scope>
    <source>
        <strain evidence="8 9">NPDC001390</strain>
    </source>
</reference>
<gene>
    <name evidence="8" type="ORF">ACFY1D_36400</name>
</gene>
<dbReference type="CDD" id="cd06453">
    <property type="entry name" value="SufS_like"/>
    <property type="match status" value="1"/>
</dbReference>
<evidence type="ECO:0000259" key="7">
    <source>
        <dbReference type="Pfam" id="PF00266"/>
    </source>
</evidence>
<dbReference type="Proteomes" id="UP001602058">
    <property type="component" value="Unassembled WGS sequence"/>
</dbReference>
<dbReference type="InterPro" id="IPR015422">
    <property type="entry name" value="PyrdxlP-dep_Trfase_small"/>
</dbReference>
<dbReference type="InterPro" id="IPR015424">
    <property type="entry name" value="PyrdxlP-dep_Trfase"/>
</dbReference>